<gene>
    <name evidence="1" type="ORF">KFL_015720030</name>
</gene>
<dbReference type="EMBL" id="DF238521">
    <property type="protein sequence ID" value="GAQ93487.1"/>
    <property type="molecule type" value="Genomic_DNA"/>
</dbReference>
<keyword evidence="2" id="KW-1185">Reference proteome</keyword>
<protein>
    <submittedName>
        <fullName evidence="1">Uncharacterized protein</fullName>
    </submittedName>
</protein>
<proteinExistence type="predicted"/>
<dbReference type="Proteomes" id="UP000054558">
    <property type="component" value="Unassembled WGS sequence"/>
</dbReference>
<organism evidence="1 2">
    <name type="scientific">Klebsormidium nitens</name>
    <name type="common">Green alga</name>
    <name type="synonym">Ulothrix nitens</name>
    <dbReference type="NCBI Taxonomy" id="105231"/>
    <lineage>
        <taxon>Eukaryota</taxon>
        <taxon>Viridiplantae</taxon>
        <taxon>Streptophyta</taxon>
        <taxon>Klebsormidiophyceae</taxon>
        <taxon>Klebsormidiales</taxon>
        <taxon>Klebsormidiaceae</taxon>
        <taxon>Klebsormidium</taxon>
    </lineage>
</organism>
<reference evidence="1 2" key="1">
    <citation type="journal article" date="2014" name="Nat. Commun.">
        <title>Klebsormidium flaccidum genome reveals primary factors for plant terrestrial adaptation.</title>
        <authorList>
            <person name="Hori K."/>
            <person name="Maruyama F."/>
            <person name="Fujisawa T."/>
            <person name="Togashi T."/>
            <person name="Yamamoto N."/>
            <person name="Seo M."/>
            <person name="Sato S."/>
            <person name="Yamada T."/>
            <person name="Mori H."/>
            <person name="Tajima N."/>
            <person name="Moriyama T."/>
            <person name="Ikeuchi M."/>
            <person name="Watanabe M."/>
            <person name="Wada H."/>
            <person name="Kobayashi K."/>
            <person name="Saito M."/>
            <person name="Masuda T."/>
            <person name="Sasaki-Sekimoto Y."/>
            <person name="Mashiguchi K."/>
            <person name="Awai K."/>
            <person name="Shimojima M."/>
            <person name="Masuda S."/>
            <person name="Iwai M."/>
            <person name="Nobusawa T."/>
            <person name="Narise T."/>
            <person name="Kondo S."/>
            <person name="Saito H."/>
            <person name="Sato R."/>
            <person name="Murakawa M."/>
            <person name="Ihara Y."/>
            <person name="Oshima-Yamada Y."/>
            <person name="Ohtaka K."/>
            <person name="Satoh M."/>
            <person name="Sonobe K."/>
            <person name="Ishii M."/>
            <person name="Ohtani R."/>
            <person name="Kanamori-Sato M."/>
            <person name="Honoki R."/>
            <person name="Miyazaki D."/>
            <person name="Mochizuki H."/>
            <person name="Umetsu J."/>
            <person name="Higashi K."/>
            <person name="Shibata D."/>
            <person name="Kamiya Y."/>
            <person name="Sato N."/>
            <person name="Nakamura Y."/>
            <person name="Tabata S."/>
            <person name="Ida S."/>
            <person name="Kurokawa K."/>
            <person name="Ohta H."/>
        </authorList>
    </citation>
    <scope>NUCLEOTIDE SEQUENCE [LARGE SCALE GENOMIC DNA]</scope>
    <source>
        <strain evidence="1 2">NIES-2285</strain>
    </source>
</reference>
<dbReference type="AlphaFoldDB" id="A0A1Y1IXJ9"/>
<accession>A0A1Y1IXJ9</accession>
<evidence type="ECO:0000313" key="2">
    <source>
        <dbReference type="Proteomes" id="UP000054558"/>
    </source>
</evidence>
<name>A0A1Y1IXJ9_KLENI</name>
<sequence length="182" mass="20834">MSWDRRSSPAIFARRGGKGGGGFECFCKKHFERKNPGNPGGFELEKTRAEWARVCEVRKVKRELAQALDEDAELRREHACDVYQRNSFCWDATPKSRNLIAKLLLIGGVESNPGWPASLSQWNENKDAHVPDVRPRRQLVILPSREDVARSWRPAPAQHVVQCDIEAFEKWQKHAELCKQGD</sequence>
<evidence type="ECO:0000313" key="1">
    <source>
        <dbReference type="EMBL" id="GAQ93487.1"/>
    </source>
</evidence>